<reference evidence="14 15" key="1">
    <citation type="submission" date="2025-04" db="UniProtKB">
        <authorList>
            <consortium name="RefSeq"/>
        </authorList>
    </citation>
    <scope>IDENTIFICATION</scope>
    <source>
        <tissue evidence="14 15">Etiolated seedlings</tissue>
    </source>
</reference>
<protein>
    <submittedName>
        <fullName evidence="14 15">Zinc finger BED domain-containing protein RICESLEEPER 2-like isoform X1</fullName>
    </submittedName>
</protein>
<keyword evidence="13" id="KW-1185">Reference proteome</keyword>
<comment type="subunit">
    <text evidence="2">Homodimer.</text>
</comment>
<evidence type="ECO:0000256" key="7">
    <source>
        <dbReference type="ARBA" id="ARBA00023125"/>
    </source>
</evidence>
<dbReference type="RefSeq" id="XP_027187083.1">
    <property type="nucleotide sequence ID" value="XM_027331282.1"/>
</dbReference>
<evidence type="ECO:0000256" key="4">
    <source>
        <dbReference type="ARBA" id="ARBA00022771"/>
    </source>
</evidence>
<dbReference type="InterPro" id="IPR008906">
    <property type="entry name" value="HATC_C_dom"/>
</dbReference>
<evidence type="ECO:0000256" key="11">
    <source>
        <dbReference type="SAM" id="MobiDB-lite"/>
    </source>
</evidence>
<name>A0A3Q7Y7J2_CICAR</name>
<dbReference type="SUPFAM" id="SSF57667">
    <property type="entry name" value="beta-beta-alpha zinc fingers"/>
    <property type="match status" value="1"/>
</dbReference>
<evidence type="ECO:0000259" key="12">
    <source>
        <dbReference type="PROSITE" id="PS50808"/>
    </source>
</evidence>
<dbReference type="GO" id="GO:0046983">
    <property type="term" value="F:protein dimerization activity"/>
    <property type="evidence" value="ECO:0007669"/>
    <property type="project" value="InterPro"/>
</dbReference>
<dbReference type="RefSeq" id="XP_027187080.1">
    <property type="nucleotide sequence ID" value="XM_027331279.1"/>
</dbReference>
<sequence length="679" mass="77768">MQNKNIVHMGDDVLASETAEHMVSTPPPAISNTTNVLPLRTRSRRNRSDAWNHFTAEPDSTKKAKCNYCGSLIKYDKGTSAMRAHYTRCKDNPKKDVNKRQKSVSSSTENLEGHICTSPTTPKFDSEAIHNEMVKMFVALEIPFERVDHAAFHNFMSVVQQGFKVPSSIALTHDVLSLWETEKTRLKKFLSQQCQRVCLTIDTWTSSQNLCYMCLTVHFIDNEWKMHKKVLNFSQVTSHSGETMAKTMEQCLNGWGLNRVLSLTVDNASFSDVEILHLKNKLVSWNSLVLNGDFIHMHCCPHVLNLIVEEVLEEIGDSIMRIRAAVWYIRSSPLRFSRFKACVEQQNIECKGFVCLDFETRWNTIYLMLEDALKHQKTFEKLETKDHQYVDELTKEKGVPTCEDWEIVRSILPFLKLFYDATLRISSSTCVTSNMYMFEVLGIGMTIKQMCNSRDERIRLMAKNMKKKYDKYWGNPNNLNMLLLIALVLDPRHKVKFVNWCANQNYNGEEATYLVDKLKSCLNSLFEEYNGGLEVSHTNSKEGGYNDPYGFNKFYQSSECNKFESELTKYLDEALESRGDLDVLNWWKLNSSRFPIVANIARDVLAIPVSTVTSESVFSVGGRVLDSYRSSLPSTTLEALICTQDWLMETSSPLLTNVDFEKIEQEPISSNDVAGLDDD</sequence>
<dbReference type="PANTHER" id="PTHR46481:SF7">
    <property type="entry name" value="ZINC FINGER BED DOMAIN-CONTAINING PROTEIN RICESLEEPER 2-LIKE"/>
    <property type="match status" value="1"/>
</dbReference>
<dbReference type="GO" id="GO:0005634">
    <property type="term" value="C:nucleus"/>
    <property type="evidence" value="ECO:0007669"/>
    <property type="project" value="UniProtKB-SubCell"/>
</dbReference>
<evidence type="ECO:0000313" key="19">
    <source>
        <dbReference type="RefSeq" id="XP_027187084.1"/>
    </source>
</evidence>
<feature type="region of interest" description="Disordered" evidence="11">
    <location>
        <begin position="91"/>
        <end position="116"/>
    </location>
</feature>
<evidence type="ECO:0000313" key="13">
    <source>
        <dbReference type="Proteomes" id="UP000087171"/>
    </source>
</evidence>
<dbReference type="OrthoDB" id="1714351at2759"/>
<dbReference type="SUPFAM" id="SSF53098">
    <property type="entry name" value="Ribonuclease H-like"/>
    <property type="match status" value="1"/>
</dbReference>
<keyword evidence="6" id="KW-0805">Transcription regulation</keyword>
<comment type="subcellular location">
    <subcellularLocation>
        <location evidence="1">Nucleus</location>
    </subcellularLocation>
</comment>
<organism evidence="13 17">
    <name type="scientific">Cicer arietinum</name>
    <name type="common">Chickpea</name>
    <name type="synonym">Garbanzo</name>
    <dbReference type="NCBI Taxonomy" id="3827"/>
    <lineage>
        <taxon>Eukaryota</taxon>
        <taxon>Viridiplantae</taxon>
        <taxon>Streptophyta</taxon>
        <taxon>Embryophyta</taxon>
        <taxon>Tracheophyta</taxon>
        <taxon>Spermatophyta</taxon>
        <taxon>Magnoliopsida</taxon>
        <taxon>eudicotyledons</taxon>
        <taxon>Gunneridae</taxon>
        <taxon>Pentapetalae</taxon>
        <taxon>rosids</taxon>
        <taxon>fabids</taxon>
        <taxon>Fabales</taxon>
        <taxon>Fabaceae</taxon>
        <taxon>Papilionoideae</taxon>
        <taxon>50 kb inversion clade</taxon>
        <taxon>NPAAA clade</taxon>
        <taxon>Hologalegina</taxon>
        <taxon>IRL clade</taxon>
        <taxon>Cicereae</taxon>
        <taxon>Cicer</taxon>
    </lineage>
</organism>
<accession>A0A3Q7Y7J2</accession>
<evidence type="ECO:0000313" key="16">
    <source>
        <dbReference type="RefSeq" id="XP_027187081.1"/>
    </source>
</evidence>
<evidence type="ECO:0000313" key="14">
    <source>
        <dbReference type="RefSeq" id="XP_027187079.1"/>
    </source>
</evidence>
<feature type="domain" description="BED-type" evidence="12">
    <location>
        <begin position="45"/>
        <end position="96"/>
    </location>
</feature>
<evidence type="ECO:0000256" key="5">
    <source>
        <dbReference type="ARBA" id="ARBA00022833"/>
    </source>
</evidence>
<evidence type="ECO:0000256" key="10">
    <source>
        <dbReference type="PROSITE-ProRule" id="PRU00027"/>
    </source>
</evidence>
<dbReference type="RefSeq" id="XP_027187082.1">
    <property type="nucleotide sequence ID" value="XM_027331281.1"/>
</dbReference>
<keyword evidence="8" id="KW-0804">Transcription</keyword>
<evidence type="ECO:0000313" key="17">
    <source>
        <dbReference type="RefSeq" id="XP_027187082.1"/>
    </source>
</evidence>
<dbReference type="RefSeq" id="XP_027187079.1">
    <property type="nucleotide sequence ID" value="XM_027331278.1"/>
</dbReference>
<dbReference type="Pfam" id="PF02892">
    <property type="entry name" value="zf-BED"/>
    <property type="match status" value="1"/>
</dbReference>
<gene>
    <name evidence="14 15 16 17 18 19 20" type="primary">LOC105851417</name>
</gene>
<dbReference type="InterPro" id="IPR036236">
    <property type="entry name" value="Znf_C2H2_sf"/>
</dbReference>
<dbReference type="GO" id="GO:0008270">
    <property type="term" value="F:zinc ion binding"/>
    <property type="evidence" value="ECO:0007669"/>
    <property type="project" value="UniProtKB-KW"/>
</dbReference>
<evidence type="ECO:0000313" key="18">
    <source>
        <dbReference type="RefSeq" id="XP_027187083.1"/>
    </source>
</evidence>
<dbReference type="AlphaFoldDB" id="A0A3Q7Y7J2"/>
<dbReference type="Proteomes" id="UP000087171">
    <property type="component" value="Unplaced"/>
</dbReference>
<keyword evidence="3" id="KW-0479">Metal-binding</keyword>
<dbReference type="RefSeq" id="XP_027187081.1">
    <property type="nucleotide sequence ID" value="XM_027331280.1"/>
</dbReference>
<keyword evidence="4 10" id="KW-0863">Zinc-finger</keyword>
<keyword evidence="5" id="KW-0862">Zinc</keyword>
<dbReference type="InterPro" id="IPR012337">
    <property type="entry name" value="RNaseH-like_sf"/>
</dbReference>
<keyword evidence="7" id="KW-0238">DNA-binding</keyword>
<dbReference type="RefSeq" id="XP_027187084.1">
    <property type="nucleotide sequence ID" value="XM_027331283.1"/>
</dbReference>
<evidence type="ECO:0000256" key="9">
    <source>
        <dbReference type="ARBA" id="ARBA00023242"/>
    </source>
</evidence>
<dbReference type="InterPro" id="IPR052035">
    <property type="entry name" value="ZnF_BED_domain_contain"/>
</dbReference>
<evidence type="ECO:0000256" key="6">
    <source>
        <dbReference type="ARBA" id="ARBA00023015"/>
    </source>
</evidence>
<dbReference type="PROSITE" id="PS50808">
    <property type="entry name" value="ZF_BED"/>
    <property type="match status" value="1"/>
</dbReference>
<proteinExistence type="predicted"/>
<evidence type="ECO:0000256" key="1">
    <source>
        <dbReference type="ARBA" id="ARBA00004123"/>
    </source>
</evidence>
<dbReference type="Pfam" id="PF14372">
    <property type="entry name" value="hAT-like_RNase-H"/>
    <property type="match status" value="1"/>
</dbReference>
<evidence type="ECO:0000313" key="20">
    <source>
        <dbReference type="RefSeq" id="XP_027187085.1"/>
    </source>
</evidence>
<evidence type="ECO:0000256" key="3">
    <source>
        <dbReference type="ARBA" id="ARBA00022723"/>
    </source>
</evidence>
<dbReference type="GO" id="GO:0003677">
    <property type="term" value="F:DNA binding"/>
    <property type="evidence" value="ECO:0007669"/>
    <property type="project" value="UniProtKB-KW"/>
</dbReference>
<evidence type="ECO:0000313" key="15">
    <source>
        <dbReference type="RefSeq" id="XP_027187080.1"/>
    </source>
</evidence>
<dbReference type="Pfam" id="PF05699">
    <property type="entry name" value="Dimer_Tnp_hAT"/>
    <property type="match status" value="1"/>
</dbReference>
<dbReference type="InterPro" id="IPR025525">
    <property type="entry name" value="hAT-like_transposase_RNase-H"/>
</dbReference>
<dbReference type="SMART" id="SM00614">
    <property type="entry name" value="ZnF_BED"/>
    <property type="match status" value="1"/>
</dbReference>
<evidence type="ECO:0000256" key="2">
    <source>
        <dbReference type="ARBA" id="ARBA00011738"/>
    </source>
</evidence>
<dbReference type="InterPro" id="IPR003656">
    <property type="entry name" value="Znf_BED"/>
</dbReference>
<dbReference type="PANTHER" id="PTHR46481">
    <property type="entry name" value="ZINC FINGER BED DOMAIN-CONTAINING PROTEIN 4"/>
    <property type="match status" value="1"/>
</dbReference>
<keyword evidence="9" id="KW-0539">Nucleus</keyword>
<evidence type="ECO:0000256" key="8">
    <source>
        <dbReference type="ARBA" id="ARBA00023163"/>
    </source>
</evidence>
<dbReference type="RefSeq" id="XP_027187085.1">
    <property type="nucleotide sequence ID" value="XM_027331284.1"/>
</dbReference>